<dbReference type="AlphaFoldDB" id="A0A2X0QDH0"/>
<evidence type="ECO:0000313" key="3">
    <source>
        <dbReference type="Proteomes" id="UP000270190"/>
    </source>
</evidence>
<reference evidence="3" key="1">
    <citation type="submission" date="2018-04" db="EMBL/GenBank/DDBJ databases">
        <authorList>
            <person name="Illikoud N."/>
        </authorList>
    </citation>
    <scope>NUCLEOTIDE SEQUENCE [LARGE SCALE GENOMIC DNA]</scope>
</reference>
<dbReference type="EMBL" id="OUNC01000003">
    <property type="protein sequence ID" value="SPP26725.1"/>
    <property type="molecule type" value="Genomic_DNA"/>
</dbReference>
<keyword evidence="1" id="KW-0472">Membrane</keyword>
<evidence type="ECO:0000313" key="2">
    <source>
        <dbReference type="EMBL" id="SPP26725.1"/>
    </source>
</evidence>
<keyword evidence="1" id="KW-0812">Transmembrane</keyword>
<keyword evidence="1" id="KW-1133">Transmembrane helix</keyword>
<gene>
    <name evidence="2" type="ORF">BTBSAS_110074</name>
</gene>
<proteinExistence type="predicted"/>
<sequence length="85" mass="9742">MSTIPYIKYLSVPFILIFEVVFQVNGFKVLYCVLFENKSNYFLVKTSDCYAEKSGMSRNTIIQVERKKVKNITSDILCVTQSIGS</sequence>
<dbReference type="Proteomes" id="UP000270190">
    <property type="component" value="Unassembled WGS sequence"/>
</dbReference>
<accession>A0A2X0QDH0</accession>
<organism evidence="2 3">
    <name type="scientific">Brochothrix thermosphacta</name>
    <name type="common">Microbacterium thermosphactum</name>
    <dbReference type="NCBI Taxonomy" id="2756"/>
    <lineage>
        <taxon>Bacteria</taxon>
        <taxon>Bacillati</taxon>
        <taxon>Bacillota</taxon>
        <taxon>Bacilli</taxon>
        <taxon>Bacillales</taxon>
        <taxon>Listeriaceae</taxon>
        <taxon>Brochothrix</taxon>
    </lineage>
</organism>
<name>A0A2X0QDH0_BROTH</name>
<evidence type="ECO:0000256" key="1">
    <source>
        <dbReference type="SAM" id="Phobius"/>
    </source>
</evidence>
<protein>
    <submittedName>
        <fullName evidence="2">Uncharacterized protein</fullName>
    </submittedName>
</protein>
<feature type="transmembrane region" description="Helical" evidence="1">
    <location>
        <begin position="12"/>
        <end position="35"/>
    </location>
</feature>